<dbReference type="PANTHER" id="PTHR43767">
    <property type="entry name" value="LONG-CHAIN-FATTY-ACID--COA LIGASE"/>
    <property type="match status" value="1"/>
</dbReference>
<dbReference type="InterPro" id="IPR020845">
    <property type="entry name" value="AMP-binding_CS"/>
</dbReference>
<dbReference type="Pfam" id="PF00501">
    <property type="entry name" value="AMP-binding"/>
    <property type="match status" value="1"/>
</dbReference>
<dbReference type="AlphaFoldDB" id="A3K6S5"/>
<evidence type="ECO:0000313" key="3">
    <source>
        <dbReference type="EMBL" id="EBA07052.1"/>
    </source>
</evidence>
<name>A3K6S5_SAGS3</name>
<keyword evidence="3" id="KW-0436">Ligase</keyword>
<dbReference type="PROSITE" id="PS00455">
    <property type="entry name" value="AMP_BINDING"/>
    <property type="match status" value="1"/>
</dbReference>
<evidence type="ECO:0000313" key="4">
    <source>
        <dbReference type="Proteomes" id="UP000005713"/>
    </source>
</evidence>
<organism evidence="3 4">
    <name type="scientific">Sagittula stellata (strain ATCC 700073 / DSM 11524 / E-37)</name>
    <dbReference type="NCBI Taxonomy" id="388399"/>
    <lineage>
        <taxon>Bacteria</taxon>
        <taxon>Pseudomonadati</taxon>
        <taxon>Pseudomonadota</taxon>
        <taxon>Alphaproteobacteria</taxon>
        <taxon>Rhodobacterales</taxon>
        <taxon>Roseobacteraceae</taxon>
        <taxon>Sagittula</taxon>
    </lineage>
</organism>
<dbReference type="InterPro" id="IPR045851">
    <property type="entry name" value="AMP-bd_C_sf"/>
</dbReference>
<dbReference type="Proteomes" id="UP000005713">
    <property type="component" value="Unassembled WGS sequence"/>
</dbReference>
<dbReference type="InterPro" id="IPR042099">
    <property type="entry name" value="ANL_N_sf"/>
</dbReference>
<dbReference type="GO" id="GO:0016877">
    <property type="term" value="F:ligase activity, forming carbon-sulfur bonds"/>
    <property type="evidence" value="ECO:0007669"/>
    <property type="project" value="UniProtKB-ARBA"/>
</dbReference>
<dbReference type="InterPro" id="IPR050237">
    <property type="entry name" value="ATP-dep_AMP-bd_enzyme"/>
</dbReference>
<accession>A3K6S5</accession>
<dbReference type="InterPro" id="IPR000873">
    <property type="entry name" value="AMP-dep_synth/lig_dom"/>
</dbReference>
<evidence type="ECO:0000259" key="2">
    <source>
        <dbReference type="Pfam" id="PF13193"/>
    </source>
</evidence>
<protein>
    <submittedName>
        <fullName evidence="3">AMP-dependent synthetase and ligase</fullName>
    </submittedName>
</protein>
<dbReference type="RefSeq" id="WP_005861161.1">
    <property type="nucleotide sequence ID" value="NZ_AAYA01000011.1"/>
</dbReference>
<dbReference type="PANTHER" id="PTHR43767:SF7">
    <property type="entry name" value="MEDIUM_LONG-CHAIN-FATTY-ACID--COA LIGASE FADD8"/>
    <property type="match status" value="1"/>
</dbReference>
<evidence type="ECO:0000259" key="1">
    <source>
        <dbReference type="Pfam" id="PF00501"/>
    </source>
</evidence>
<dbReference type="SUPFAM" id="SSF56801">
    <property type="entry name" value="Acetyl-CoA synthetase-like"/>
    <property type="match status" value="1"/>
</dbReference>
<feature type="domain" description="AMP-dependent synthetase/ligase" evidence="1">
    <location>
        <begin position="7"/>
        <end position="362"/>
    </location>
</feature>
<keyword evidence="4" id="KW-1185">Reference proteome</keyword>
<dbReference type="Pfam" id="PF13193">
    <property type="entry name" value="AMP-binding_C"/>
    <property type="match status" value="1"/>
</dbReference>
<comment type="caution">
    <text evidence="3">The sequence shown here is derived from an EMBL/GenBank/DDBJ whole genome shotgun (WGS) entry which is preliminary data.</text>
</comment>
<dbReference type="Gene3D" id="3.30.300.30">
    <property type="match status" value="1"/>
</dbReference>
<gene>
    <name evidence="3" type="ORF">SSE37_12681</name>
</gene>
<reference evidence="3 4" key="1">
    <citation type="submission" date="2006-06" db="EMBL/GenBank/DDBJ databases">
        <authorList>
            <person name="Moran M.A."/>
            <person name="Ferriera S."/>
            <person name="Johnson J."/>
            <person name="Kravitz S."/>
            <person name="Beeson K."/>
            <person name="Sutton G."/>
            <person name="Rogers Y.-H."/>
            <person name="Friedman R."/>
            <person name="Frazier M."/>
            <person name="Venter J.C."/>
        </authorList>
    </citation>
    <scope>NUCLEOTIDE SEQUENCE [LARGE SCALE GENOMIC DNA]</scope>
    <source>
        <strain evidence="3 4">E-37</strain>
    </source>
</reference>
<sequence length="508" mass="55242">MYPIHFFDRAARLWPDHVAVECGGERVTYSDLQDRVQALATGLQAIDPEFGSRVGICCYNTVEHLVAWLAVLAAGKVWVPLQPMNAQEELLRSVELTRASIVIVQPETAQKLSGAQAQFVMADARSDKADTTAALCRTYAGQSPEAGHLPLSATQAIKFTGGTTGRPKGVMQPYRAWNTNIAIQIAAWSLGEGQRYLAAAPITHGTSTYILPTLATGGTLVLLDRPRPEETLHFLQAERITTTFVPPTVLYMLMELLTVRDADYAHLKNLIYGAGPMRPEAIGRAQEIFGPCLASTYGQTEAPQIATMISARELADPEKRTSVGRETLLSRVEMMGPDGQILPPGETGEIVIRGDLLMTGYWDQPEATEKALKDGWLHTGDLGVKDEDGYVYIRGRAKEMIITGGFNVYPADVETVMGEHPDIVDCAVFGVPDDKWGEAVHAAVQLRDGARVTGAAIIAFVREKLGPVKTPKSVRFMADLPRNAIGKLQKSQLAEQHLAEMAVAVKEG</sequence>
<dbReference type="OrthoDB" id="9803968at2"/>
<dbReference type="InterPro" id="IPR025110">
    <property type="entry name" value="AMP-bd_C"/>
</dbReference>
<dbReference type="eggNOG" id="COG0318">
    <property type="taxonomic scope" value="Bacteria"/>
</dbReference>
<dbReference type="EMBL" id="AAYA01000011">
    <property type="protein sequence ID" value="EBA07052.1"/>
    <property type="molecule type" value="Genomic_DNA"/>
</dbReference>
<proteinExistence type="predicted"/>
<feature type="domain" description="AMP-binding enzyme C-terminal" evidence="2">
    <location>
        <begin position="413"/>
        <end position="487"/>
    </location>
</feature>
<dbReference type="Gene3D" id="3.40.50.12780">
    <property type="entry name" value="N-terminal domain of ligase-like"/>
    <property type="match status" value="1"/>
</dbReference>